<dbReference type="EMBL" id="LAZR01000191">
    <property type="protein sequence ID" value="KKN83036.1"/>
    <property type="molecule type" value="Genomic_DNA"/>
</dbReference>
<sequence>MLYLDHFRIWVRESLKDWIKRYDRPMVNTASALSEDDFLEFIEALTSTAYPVKIEKYDDSQESEDYIRFQQNGKVLSVAKKAIINEEDNNTYEWFDADDKAHDFYTNYNFSHWIGKIVQVDALDHYQINSSSLAELPKDEYTIISYFGQIVGHNNDHLILRAVYGSIHQKTEPDQEFPLGLSRLTKEMMFVVKSLITRIDVLEFGGWIYKNDHISSEFTFKVDMITEITEAGFIE</sequence>
<dbReference type="AlphaFoldDB" id="A0A0F9WB91"/>
<evidence type="ECO:0000313" key="1">
    <source>
        <dbReference type="EMBL" id="KKN83036.1"/>
    </source>
</evidence>
<protein>
    <submittedName>
        <fullName evidence="1">Uncharacterized protein</fullName>
    </submittedName>
</protein>
<name>A0A0F9WB91_9ZZZZ</name>
<accession>A0A0F9WB91</accession>
<proteinExistence type="predicted"/>
<organism evidence="1">
    <name type="scientific">marine sediment metagenome</name>
    <dbReference type="NCBI Taxonomy" id="412755"/>
    <lineage>
        <taxon>unclassified sequences</taxon>
        <taxon>metagenomes</taxon>
        <taxon>ecological metagenomes</taxon>
    </lineage>
</organism>
<reference evidence="1" key="1">
    <citation type="journal article" date="2015" name="Nature">
        <title>Complex archaea that bridge the gap between prokaryotes and eukaryotes.</title>
        <authorList>
            <person name="Spang A."/>
            <person name="Saw J.H."/>
            <person name="Jorgensen S.L."/>
            <person name="Zaremba-Niedzwiedzka K."/>
            <person name="Martijn J."/>
            <person name="Lind A.E."/>
            <person name="van Eijk R."/>
            <person name="Schleper C."/>
            <person name="Guy L."/>
            <person name="Ettema T.J."/>
        </authorList>
    </citation>
    <scope>NUCLEOTIDE SEQUENCE</scope>
</reference>
<comment type="caution">
    <text evidence="1">The sequence shown here is derived from an EMBL/GenBank/DDBJ whole genome shotgun (WGS) entry which is preliminary data.</text>
</comment>
<gene>
    <name evidence="1" type="ORF">LCGC14_0303020</name>
</gene>